<dbReference type="EMBL" id="CP040812">
    <property type="protein sequence ID" value="QCY71263.1"/>
    <property type="molecule type" value="Genomic_DNA"/>
</dbReference>
<sequence length="187" mass="20946">MKWIKTLSVVCLGIMMTACNNEQSLQQYYVENQSNKDFVAIDVPTSLFTNSESLNADQKRTLETIKKINVLAIPQKTENKLRIEEEKANVNNILKDEKYQLLMRLGGGESRIEIYFTGEEEAIDELILYGFDENRGMGIARVLGDNMNPGDIINLMKSLEKGDLDLNGLSGIAQMFTDGGSTPQEAE</sequence>
<dbReference type="InterPro" id="IPR025348">
    <property type="entry name" value="DUF4252"/>
</dbReference>
<gene>
    <name evidence="2" type="ORF">FHG64_18725</name>
</gene>
<dbReference type="OrthoDB" id="1143555at2"/>
<dbReference type="Pfam" id="PF14060">
    <property type="entry name" value="DUF4252"/>
    <property type="match status" value="1"/>
</dbReference>
<dbReference type="RefSeq" id="WP_139067809.1">
    <property type="nucleotide sequence ID" value="NZ_CP040812.1"/>
</dbReference>
<dbReference type="Proteomes" id="UP000309016">
    <property type="component" value="Chromosome"/>
</dbReference>
<evidence type="ECO:0000256" key="1">
    <source>
        <dbReference type="SAM" id="SignalP"/>
    </source>
</evidence>
<feature type="signal peptide" evidence="1">
    <location>
        <begin position="1"/>
        <end position="20"/>
    </location>
</feature>
<accession>A0A5B7X9D9</accession>
<evidence type="ECO:0000313" key="3">
    <source>
        <dbReference type="Proteomes" id="UP000309016"/>
    </source>
</evidence>
<proteinExistence type="predicted"/>
<dbReference type="PROSITE" id="PS51257">
    <property type="entry name" value="PROKAR_LIPOPROTEIN"/>
    <property type="match status" value="1"/>
</dbReference>
<reference evidence="2 3" key="1">
    <citation type="submission" date="2019-06" db="EMBL/GenBank/DDBJ databases">
        <title>Complete genome sequence of Antarcticibacterium flavum KCTC 52984T from an Antarctic marine sediment.</title>
        <authorList>
            <person name="Lee Y.M."/>
            <person name="Shin S.C."/>
        </authorList>
    </citation>
    <scope>NUCLEOTIDE SEQUENCE [LARGE SCALE GENOMIC DNA]</scope>
    <source>
        <strain evidence="2 3">KCTC 52984</strain>
    </source>
</reference>
<organism evidence="2 3">
    <name type="scientific">Antarcticibacterium flavum</name>
    <dbReference type="NCBI Taxonomy" id="2058175"/>
    <lineage>
        <taxon>Bacteria</taxon>
        <taxon>Pseudomonadati</taxon>
        <taxon>Bacteroidota</taxon>
        <taxon>Flavobacteriia</taxon>
        <taxon>Flavobacteriales</taxon>
        <taxon>Flavobacteriaceae</taxon>
        <taxon>Antarcticibacterium</taxon>
    </lineage>
</organism>
<feature type="chain" id="PRO_5023088695" evidence="1">
    <location>
        <begin position="21"/>
        <end position="187"/>
    </location>
</feature>
<protein>
    <submittedName>
        <fullName evidence="2">DUF4252 domain-containing protein</fullName>
    </submittedName>
</protein>
<dbReference type="KEGG" id="afla:FHG64_18725"/>
<dbReference type="AlphaFoldDB" id="A0A5B7X9D9"/>
<keyword evidence="3" id="KW-1185">Reference proteome</keyword>
<name>A0A5B7X9D9_9FLAO</name>
<keyword evidence="1" id="KW-0732">Signal</keyword>
<evidence type="ECO:0000313" key="2">
    <source>
        <dbReference type="EMBL" id="QCY71263.1"/>
    </source>
</evidence>